<protein>
    <recommendedName>
        <fullName evidence="3">Cysteine dioxygenase</fullName>
    </recommendedName>
</protein>
<dbReference type="InterPro" id="IPR014710">
    <property type="entry name" value="RmlC-like_jellyroll"/>
</dbReference>
<accession>A0A081N780</accession>
<keyword evidence="2" id="KW-1185">Reference proteome</keyword>
<sequence length="215" mass="23715">MTGFSDTRCPSVLFDVDKETELDASEYQRVICDIAAKAERLQSAGVNQTVEVQEAYVGWVMSRLNNALVPVPDPAGWQDHPRGENVRVFRHRMGSVEFCHLKFGSNGSIPYHDHCDSNGVMRVVEGSVASSSFNIVEQSSANMTLTSPVHVRLSAGDMTSFCLQRNSVHALAAGADGAYILDVFTRLNDDACCRYLQLQPPRKNGYVRAVWSQEG</sequence>
<dbReference type="SUPFAM" id="SSF51182">
    <property type="entry name" value="RmlC-like cupins"/>
    <property type="match status" value="1"/>
</dbReference>
<dbReference type="InterPro" id="IPR011051">
    <property type="entry name" value="RmlC_Cupin_sf"/>
</dbReference>
<evidence type="ECO:0000313" key="2">
    <source>
        <dbReference type="Proteomes" id="UP000028006"/>
    </source>
</evidence>
<dbReference type="Proteomes" id="UP000028006">
    <property type="component" value="Unassembled WGS sequence"/>
</dbReference>
<reference evidence="1 2" key="1">
    <citation type="submission" date="2014-06" db="EMBL/GenBank/DDBJ databases">
        <title>Whole Genome Sequences of Three Symbiotic Endozoicomonas Bacteria.</title>
        <authorList>
            <person name="Neave M.J."/>
            <person name="Apprill A."/>
            <person name="Voolstra C.R."/>
        </authorList>
    </citation>
    <scope>NUCLEOTIDE SEQUENCE [LARGE SCALE GENOMIC DNA]</scope>
    <source>
        <strain evidence="1 2">LMG 24815</strain>
    </source>
</reference>
<dbReference type="Gene3D" id="2.60.120.10">
    <property type="entry name" value="Jelly Rolls"/>
    <property type="match status" value="1"/>
</dbReference>
<organism evidence="1 2">
    <name type="scientific">Endozoicomonas montiporae</name>
    <dbReference type="NCBI Taxonomy" id="1027273"/>
    <lineage>
        <taxon>Bacteria</taxon>
        <taxon>Pseudomonadati</taxon>
        <taxon>Pseudomonadota</taxon>
        <taxon>Gammaproteobacteria</taxon>
        <taxon>Oceanospirillales</taxon>
        <taxon>Endozoicomonadaceae</taxon>
        <taxon>Endozoicomonas</taxon>
    </lineage>
</organism>
<proteinExistence type="predicted"/>
<comment type="caution">
    <text evidence="1">The sequence shown here is derived from an EMBL/GenBank/DDBJ whole genome shotgun (WGS) entry which is preliminary data.</text>
</comment>
<gene>
    <name evidence="1" type="ORF">GZ77_07805</name>
</gene>
<dbReference type="RefSeq" id="WP_034874141.1">
    <property type="nucleotide sequence ID" value="NZ_JOKG01000002.1"/>
</dbReference>
<evidence type="ECO:0000313" key="1">
    <source>
        <dbReference type="EMBL" id="KEQ14303.1"/>
    </source>
</evidence>
<dbReference type="AlphaFoldDB" id="A0A081N780"/>
<name>A0A081N780_9GAMM</name>
<dbReference type="EMBL" id="JOKG01000002">
    <property type="protein sequence ID" value="KEQ14303.1"/>
    <property type="molecule type" value="Genomic_DNA"/>
</dbReference>
<evidence type="ECO:0008006" key="3">
    <source>
        <dbReference type="Google" id="ProtNLM"/>
    </source>
</evidence>